<dbReference type="SUPFAM" id="SSF47473">
    <property type="entry name" value="EF-hand"/>
    <property type="match status" value="1"/>
</dbReference>
<feature type="region of interest" description="Disordered" evidence="4">
    <location>
        <begin position="165"/>
        <end position="187"/>
    </location>
</feature>
<dbReference type="EMBL" id="GL376633">
    <property type="status" value="NOT_ANNOTATED_CDS"/>
    <property type="molecule type" value="Genomic_DNA"/>
</dbReference>
<keyword evidence="3" id="KW-0106">Calcium</keyword>
<evidence type="ECO:0000313" key="6">
    <source>
        <dbReference type="EnsemblProtists" id="PYU1_T005211"/>
    </source>
</evidence>
<feature type="compositionally biased region" description="Polar residues" evidence="4">
    <location>
        <begin position="14"/>
        <end position="27"/>
    </location>
</feature>
<feature type="domain" description="EF-hand" evidence="5">
    <location>
        <begin position="244"/>
        <end position="279"/>
    </location>
</feature>
<dbReference type="InterPro" id="IPR011992">
    <property type="entry name" value="EF-hand-dom_pair"/>
</dbReference>
<evidence type="ECO:0000256" key="4">
    <source>
        <dbReference type="SAM" id="MobiDB-lite"/>
    </source>
</evidence>
<keyword evidence="1" id="KW-0479">Metal-binding</keyword>
<evidence type="ECO:0000259" key="5">
    <source>
        <dbReference type="PROSITE" id="PS50222"/>
    </source>
</evidence>
<name>K3WJR9_GLOUD</name>
<feature type="domain" description="EF-hand" evidence="5">
    <location>
        <begin position="383"/>
        <end position="418"/>
    </location>
</feature>
<protein>
    <recommendedName>
        <fullName evidence="5">EF-hand domain-containing protein</fullName>
    </recommendedName>
</protein>
<dbReference type="CDD" id="cd00051">
    <property type="entry name" value="EFh"/>
    <property type="match status" value="2"/>
</dbReference>
<dbReference type="PROSITE" id="PS00018">
    <property type="entry name" value="EF_HAND_1"/>
    <property type="match status" value="1"/>
</dbReference>
<organism evidence="6 7">
    <name type="scientific">Globisporangium ultimum (strain ATCC 200006 / CBS 805.95 / DAOM BR144)</name>
    <name type="common">Pythium ultimum</name>
    <dbReference type="NCBI Taxonomy" id="431595"/>
    <lineage>
        <taxon>Eukaryota</taxon>
        <taxon>Sar</taxon>
        <taxon>Stramenopiles</taxon>
        <taxon>Oomycota</taxon>
        <taxon>Peronosporomycetes</taxon>
        <taxon>Pythiales</taxon>
        <taxon>Pythiaceae</taxon>
        <taxon>Globisporangium</taxon>
    </lineage>
</organism>
<sequence length="708" mass="80122">MALQRKNFRCARDGSNSPIHASSSSTSNYHAGVVISHAELPPRQRKRLQVGSTNLSKNASTADAATTEQKAEGDLSSAARHVCTTNIDLLKATLHNPKLGDLKQELKERAQSSMGTHVVRTEQRRLRSMTPSSSASRMGGSRSNNIQALDNNSQETGVFTETTAHDDASHQDNKHHHHRAHDSNKTRQMKQRALFLANRKKLYEAFVEKYGSMRAVFKAFDSDGDGVISFQRFQKMVEASEVGLTLDETREMYTQVDTNGDNAMEYQEFAQMFTSNEISKDAGYLSPMRESDGIASDPSSSLMLKYRSPLELSPRSRERMKALRSQVTEQLANKHGLEVNIHGGKNEQLLMYAFKQFDMDNDGVLTYGQVKQALGKDYLKLQMSPHDMEEMIRMIDRNGDELISMKEFVQYFGVGKREIPTDMLDDGRKKALVILHQKMNAPLTPREEFDPEYFQKRHLTIDNDADSDMLQPAGCLPENLSKRIAAASIFQTPPSFAPSMRLRGSKSVPSLGSIRGSEYHSSTSGRVPEVNTITPVSQDRFLHRRMERTDWTRVGFGGDGIVADSALFLLDHDRFRTTTAEAYTPMCRGMNSGELFRDQKTSASADHEECERIRHARLERTQQNLQQMDANRAKEERFKDWKVRANVRKHAGERFTYLERIHDQEQRVGMKGLQTQKRHGGARFLRMWAGSADSQFNDPHRAVSTTDT</sequence>
<feature type="domain" description="EF-hand" evidence="5">
    <location>
        <begin position="345"/>
        <end position="380"/>
    </location>
</feature>
<dbReference type="InterPro" id="IPR018247">
    <property type="entry name" value="EF_Hand_1_Ca_BS"/>
</dbReference>
<dbReference type="Proteomes" id="UP000019132">
    <property type="component" value="Unassembled WGS sequence"/>
</dbReference>
<dbReference type="eggNOG" id="ENOG502RXKX">
    <property type="taxonomic scope" value="Eukaryota"/>
</dbReference>
<dbReference type="STRING" id="431595.K3WJR9"/>
<reference evidence="7" key="1">
    <citation type="journal article" date="2010" name="Genome Biol.">
        <title>Genome sequence of the necrotrophic plant pathogen Pythium ultimum reveals original pathogenicity mechanisms and effector repertoire.</title>
        <authorList>
            <person name="Levesque C.A."/>
            <person name="Brouwer H."/>
            <person name="Cano L."/>
            <person name="Hamilton J.P."/>
            <person name="Holt C."/>
            <person name="Huitema E."/>
            <person name="Raffaele S."/>
            <person name="Robideau G.P."/>
            <person name="Thines M."/>
            <person name="Win J."/>
            <person name="Zerillo M.M."/>
            <person name="Beakes G.W."/>
            <person name="Boore J.L."/>
            <person name="Busam D."/>
            <person name="Dumas B."/>
            <person name="Ferriera S."/>
            <person name="Fuerstenberg S.I."/>
            <person name="Gachon C.M."/>
            <person name="Gaulin E."/>
            <person name="Govers F."/>
            <person name="Grenville-Briggs L."/>
            <person name="Horner N."/>
            <person name="Hostetler J."/>
            <person name="Jiang R.H."/>
            <person name="Johnson J."/>
            <person name="Krajaejun T."/>
            <person name="Lin H."/>
            <person name="Meijer H.J."/>
            <person name="Moore B."/>
            <person name="Morris P."/>
            <person name="Phuntmart V."/>
            <person name="Puiu D."/>
            <person name="Shetty J."/>
            <person name="Stajich J.E."/>
            <person name="Tripathy S."/>
            <person name="Wawra S."/>
            <person name="van West P."/>
            <person name="Whitty B.R."/>
            <person name="Coutinho P.M."/>
            <person name="Henrissat B."/>
            <person name="Martin F."/>
            <person name="Thomas P.D."/>
            <person name="Tyler B.M."/>
            <person name="De Vries R.P."/>
            <person name="Kamoun S."/>
            <person name="Yandell M."/>
            <person name="Tisserat N."/>
            <person name="Buell C.R."/>
        </authorList>
    </citation>
    <scope>NUCLEOTIDE SEQUENCE</scope>
    <source>
        <strain evidence="7">DAOM:BR144</strain>
    </source>
</reference>
<dbReference type="AlphaFoldDB" id="K3WJR9"/>
<dbReference type="HOGENOM" id="CLU_393573_0_0_1"/>
<evidence type="ECO:0000256" key="3">
    <source>
        <dbReference type="ARBA" id="ARBA00022837"/>
    </source>
</evidence>
<dbReference type="OMA" id="HASWEEK"/>
<dbReference type="InterPro" id="IPR002048">
    <property type="entry name" value="EF_hand_dom"/>
</dbReference>
<reference evidence="6" key="3">
    <citation type="submission" date="2015-02" db="UniProtKB">
        <authorList>
            <consortium name="EnsemblProtists"/>
        </authorList>
    </citation>
    <scope>IDENTIFICATION</scope>
    <source>
        <strain evidence="6">DAOM BR144</strain>
    </source>
</reference>
<feature type="region of interest" description="Disordered" evidence="4">
    <location>
        <begin position="109"/>
        <end position="151"/>
    </location>
</feature>
<dbReference type="Gene3D" id="1.10.238.10">
    <property type="entry name" value="EF-hand"/>
    <property type="match status" value="2"/>
</dbReference>
<dbReference type="EnsemblProtists" id="PYU1_T005211">
    <property type="protein sequence ID" value="PYU1_T005211"/>
    <property type="gene ID" value="PYU1_G005200"/>
</dbReference>
<feature type="region of interest" description="Disordered" evidence="4">
    <location>
        <begin position="50"/>
        <end position="76"/>
    </location>
</feature>
<dbReference type="GO" id="GO:0005509">
    <property type="term" value="F:calcium ion binding"/>
    <property type="evidence" value="ECO:0007669"/>
    <property type="project" value="InterPro"/>
</dbReference>
<dbReference type="PANTHER" id="PTHR10891">
    <property type="entry name" value="EF-HAND CALCIUM-BINDING DOMAIN CONTAINING PROTEIN"/>
    <property type="match status" value="1"/>
</dbReference>
<dbReference type="Pfam" id="PF13499">
    <property type="entry name" value="EF-hand_7"/>
    <property type="match status" value="2"/>
</dbReference>
<feature type="compositionally biased region" description="Low complexity" evidence="4">
    <location>
        <begin position="132"/>
        <end position="143"/>
    </location>
</feature>
<dbReference type="InParanoid" id="K3WJR9"/>
<keyword evidence="2" id="KW-0677">Repeat</keyword>
<dbReference type="SMART" id="SM00054">
    <property type="entry name" value="EFh"/>
    <property type="match status" value="4"/>
</dbReference>
<feature type="region of interest" description="Disordered" evidence="4">
    <location>
        <begin position="1"/>
        <end position="27"/>
    </location>
</feature>
<evidence type="ECO:0000256" key="2">
    <source>
        <dbReference type="ARBA" id="ARBA00022737"/>
    </source>
</evidence>
<proteinExistence type="predicted"/>
<dbReference type="InterPro" id="IPR039647">
    <property type="entry name" value="EF_hand_pair_protein_CML-like"/>
</dbReference>
<accession>K3WJR9</accession>
<feature type="domain" description="EF-hand" evidence="5">
    <location>
        <begin position="208"/>
        <end position="243"/>
    </location>
</feature>
<feature type="compositionally biased region" description="Polar residues" evidence="4">
    <location>
        <begin position="50"/>
        <end position="68"/>
    </location>
</feature>
<reference evidence="7" key="2">
    <citation type="submission" date="2010-04" db="EMBL/GenBank/DDBJ databases">
        <authorList>
            <person name="Buell R."/>
            <person name="Hamilton J."/>
            <person name="Hostetler J."/>
        </authorList>
    </citation>
    <scope>NUCLEOTIDE SEQUENCE [LARGE SCALE GENOMIC DNA]</scope>
    <source>
        <strain evidence="7">DAOM:BR144</strain>
    </source>
</reference>
<evidence type="ECO:0000256" key="1">
    <source>
        <dbReference type="ARBA" id="ARBA00022723"/>
    </source>
</evidence>
<evidence type="ECO:0000313" key="7">
    <source>
        <dbReference type="Proteomes" id="UP000019132"/>
    </source>
</evidence>
<keyword evidence="7" id="KW-1185">Reference proteome</keyword>
<dbReference type="PROSITE" id="PS50222">
    <property type="entry name" value="EF_HAND_2"/>
    <property type="match status" value="4"/>
</dbReference>
<dbReference type="VEuPathDB" id="FungiDB:PYU1_G005200"/>